<sequence length="214" mass="22508">MTAPHDASGVHTVIGVDAGLADLRDADHLVHDLADALGLSPDTLGRPAGVIACTHLIRTPDHRGTAVSLALPDPDMAETTWHRLAALHRPNLTATLGPRRLGPPEGTRPATLAATEHAHRRSGRAVLFPGAAHLTGTVTVADLLTLTAIDRLTVLGHPSPTDQPPAPTTRILTRDHIRPEWQTGHLTLALLPAPDNTLAPFEVPDPTPCCAGHS</sequence>
<gene>
    <name evidence="1" type="ORF">IAG44_35430</name>
</gene>
<proteinExistence type="predicted"/>
<protein>
    <submittedName>
        <fullName evidence="1">Uncharacterized protein</fullName>
    </submittedName>
</protein>
<dbReference type="KEGG" id="sroi:IAG44_35430"/>
<evidence type="ECO:0000313" key="1">
    <source>
        <dbReference type="EMBL" id="QNP74228.1"/>
    </source>
</evidence>
<evidence type="ECO:0000313" key="2">
    <source>
        <dbReference type="Proteomes" id="UP000516052"/>
    </source>
</evidence>
<dbReference type="Proteomes" id="UP000516052">
    <property type="component" value="Chromosome"/>
</dbReference>
<organism evidence="1 2">
    <name type="scientific">Streptomyces roseirectus</name>
    <dbReference type="NCBI Taxonomy" id="2768066"/>
    <lineage>
        <taxon>Bacteria</taxon>
        <taxon>Bacillati</taxon>
        <taxon>Actinomycetota</taxon>
        <taxon>Actinomycetes</taxon>
        <taxon>Kitasatosporales</taxon>
        <taxon>Streptomycetaceae</taxon>
        <taxon>Streptomyces</taxon>
    </lineage>
</organism>
<name>A0A7H0IN62_9ACTN</name>
<dbReference type="RefSeq" id="WP_187751153.1">
    <property type="nucleotide sequence ID" value="NZ_CP060828.1"/>
</dbReference>
<dbReference type="EMBL" id="CP060828">
    <property type="protein sequence ID" value="QNP74228.1"/>
    <property type="molecule type" value="Genomic_DNA"/>
</dbReference>
<accession>A0A7H0IN62</accession>
<keyword evidence="2" id="KW-1185">Reference proteome</keyword>
<reference evidence="1 2" key="1">
    <citation type="submission" date="2020-08" db="EMBL/GenBank/DDBJ databases">
        <title>A novel species.</title>
        <authorList>
            <person name="Gao J."/>
        </authorList>
    </citation>
    <scope>NUCLEOTIDE SEQUENCE [LARGE SCALE GENOMIC DNA]</scope>
    <source>
        <strain evidence="1 2">CRXT-G-22</strain>
    </source>
</reference>
<dbReference type="AlphaFoldDB" id="A0A7H0IN62"/>